<sequence>MIMDIMSEHTAILRRRENAWEHFLLFRNTLSPEEKVNFKSASNDNKGRYCIKRRKSSNSYCTIKTQKNLGSKSTRSCVSFRRLIQLIVNGQEKYGKVATKTSIKKRAKTCLKTINKEMAMKTLSPQ</sequence>
<dbReference type="AlphaFoldDB" id="A0A8D8Z501"/>
<protein>
    <submittedName>
        <fullName evidence="1">Uncharacterized protein</fullName>
    </submittedName>
</protein>
<organism evidence="1">
    <name type="scientific">Cacopsylla melanoneura</name>
    <dbReference type="NCBI Taxonomy" id="428564"/>
    <lineage>
        <taxon>Eukaryota</taxon>
        <taxon>Metazoa</taxon>
        <taxon>Ecdysozoa</taxon>
        <taxon>Arthropoda</taxon>
        <taxon>Hexapoda</taxon>
        <taxon>Insecta</taxon>
        <taxon>Pterygota</taxon>
        <taxon>Neoptera</taxon>
        <taxon>Paraneoptera</taxon>
        <taxon>Hemiptera</taxon>
        <taxon>Sternorrhyncha</taxon>
        <taxon>Psylloidea</taxon>
        <taxon>Psyllidae</taxon>
        <taxon>Psyllinae</taxon>
        <taxon>Cacopsylla</taxon>
    </lineage>
</organism>
<dbReference type="EMBL" id="HBUF01420107">
    <property type="protein sequence ID" value="CAG6740650.1"/>
    <property type="molecule type" value="Transcribed_RNA"/>
</dbReference>
<accession>A0A8D8Z501</accession>
<evidence type="ECO:0000313" key="1">
    <source>
        <dbReference type="EMBL" id="CAG6740650.1"/>
    </source>
</evidence>
<proteinExistence type="predicted"/>
<name>A0A8D8Z501_9HEMI</name>
<reference evidence="1" key="1">
    <citation type="submission" date="2021-05" db="EMBL/GenBank/DDBJ databases">
        <authorList>
            <person name="Alioto T."/>
            <person name="Alioto T."/>
            <person name="Gomez Garrido J."/>
        </authorList>
    </citation>
    <scope>NUCLEOTIDE SEQUENCE</scope>
</reference>